<protein>
    <submittedName>
        <fullName evidence="2">Uncharacterized protein</fullName>
    </submittedName>
</protein>
<keyword evidence="3" id="KW-1185">Reference proteome</keyword>
<dbReference type="EMBL" id="JARAKH010000007">
    <property type="protein sequence ID" value="KAK8402673.1"/>
    <property type="molecule type" value="Genomic_DNA"/>
</dbReference>
<evidence type="ECO:0000313" key="2">
    <source>
        <dbReference type="EMBL" id="KAK8402673.1"/>
    </source>
</evidence>
<comment type="caution">
    <text evidence="2">The sequence shown here is derived from an EMBL/GenBank/DDBJ whole genome shotgun (WGS) entry which is preliminary data.</text>
</comment>
<dbReference type="Proteomes" id="UP001487740">
    <property type="component" value="Unassembled WGS sequence"/>
</dbReference>
<accession>A0AAW0URD3</accession>
<evidence type="ECO:0000313" key="3">
    <source>
        <dbReference type="Proteomes" id="UP001487740"/>
    </source>
</evidence>
<feature type="region of interest" description="Disordered" evidence="1">
    <location>
        <begin position="48"/>
        <end position="75"/>
    </location>
</feature>
<feature type="compositionally biased region" description="Polar residues" evidence="1">
    <location>
        <begin position="66"/>
        <end position="75"/>
    </location>
</feature>
<proteinExistence type="predicted"/>
<dbReference type="AlphaFoldDB" id="A0AAW0URD3"/>
<organism evidence="2 3">
    <name type="scientific">Scylla paramamosain</name>
    <name type="common">Mud crab</name>
    <dbReference type="NCBI Taxonomy" id="85552"/>
    <lineage>
        <taxon>Eukaryota</taxon>
        <taxon>Metazoa</taxon>
        <taxon>Ecdysozoa</taxon>
        <taxon>Arthropoda</taxon>
        <taxon>Crustacea</taxon>
        <taxon>Multicrustacea</taxon>
        <taxon>Malacostraca</taxon>
        <taxon>Eumalacostraca</taxon>
        <taxon>Eucarida</taxon>
        <taxon>Decapoda</taxon>
        <taxon>Pleocyemata</taxon>
        <taxon>Brachyura</taxon>
        <taxon>Eubrachyura</taxon>
        <taxon>Portunoidea</taxon>
        <taxon>Portunidae</taxon>
        <taxon>Portuninae</taxon>
        <taxon>Scylla</taxon>
    </lineage>
</organism>
<name>A0AAW0URD3_SCYPA</name>
<gene>
    <name evidence="2" type="ORF">O3P69_000788</name>
</gene>
<reference evidence="2 3" key="1">
    <citation type="submission" date="2023-03" db="EMBL/GenBank/DDBJ databases">
        <title>High-quality genome of Scylla paramamosain provides insights in environmental adaptation.</title>
        <authorList>
            <person name="Zhang L."/>
        </authorList>
    </citation>
    <scope>NUCLEOTIDE SEQUENCE [LARGE SCALE GENOMIC DNA]</scope>
    <source>
        <strain evidence="2">LZ_2023a</strain>
        <tissue evidence="2">Muscle</tissue>
    </source>
</reference>
<sequence length="75" mass="8344">MEKKSLSSTIKELLDPFSSSSLRCDGKWTHPQLPVVDVDSPIHGIILAGEKSPLPPPPRWKERLRGSTTPEIKLN</sequence>
<evidence type="ECO:0000256" key="1">
    <source>
        <dbReference type="SAM" id="MobiDB-lite"/>
    </source>
</evidence>